<reference evidence="3" key="1">
    <citation type="submission" date="2016-12" db="EMBL/GenBank/DDBJ databases">
        <title>Draft Genome Sequences od Carboxydothermus pertinax and islandicus, Hydrogenogenic Carboxydotrophic Bacteria.</title>
        <authorList>
            <person name="Fukuyama Y."/>
            <person name="Ohmae K."/>
            <person name="Yoneda Y."/>
            <person name="Yoshida T."/>
            <person name="Sako Y."/>
        </authorList>
    </citation>
    <scope>NUCLEOTIDE SEQUENCE [LARGE SCALE GENOMIC DNA]</scope>
    <source>
        <strain evidence="3">Ug1</strain>
    </source>
</reference>
<dbReference type="AlphaFoldDB" id="A0A1L8CSA3"/>
<keyword evidence="3" id="KW-1185">Reference proteome</keyword>
<dbReference type="NCBIfam" id="TIGR02828">
    <property type="entry name" value="putative membrane fusion protein"/>
    <property type="match status" value="1"/>
</dbReference>
<proteinExistence type="predicted"/>
<name>A0A1L8CSA3_9THEO</name>
<dbReference type="RefSeq" id="WP_075858251.1">
    <property type="nucleotide sequence ID" value="NZ_BDJK01000006.1"/>
</dbReference>
<accession>A0A1L8CSA3</accession>
<evidence type="ECO:0008006" key="4">
    <source>
        <dbReference type="Google" id="ProtNLM"/>
    </source>
</evidence>
<keyword evidence="1" id="KW-0812">Transmembrane</keyword>
<comment type="caution">
    <text evidence="2">The sequence shown here is derived from an EMBL/GenBank/DDBJ whole genome shotgun (WGS) entry which is preliminary data.</text>
</comment>
<evidence type="ECO:0000256" key="1">
    <source>
        <dbReference type="SAM" id="Phobius"/>
    </source>
</evidence>
<dbReference type="STRING" id="870242.cpu_03100"/>
<dbReference type="Proteomes" id="UP000187485">
    <property type="component" value="Unassembled WGS sequence"/>
</dbReference>
<dbReference type="InterPro" id="IPR014193">
    <property type="entry name" value="CHP02828_mem_fusion"/>
</dbReference>
<dbReference type="OrthoDB" id="1722186at2"/>
<dbReference type="EMBL" id="BDJK01000006">
    <property type="protein sequence ID" value="GAV21800.1"/>
    <property type="molecule type" value="Genomic_DNA"/>
</dbReference>
<gene>
    <name evidence="2" type="ORF">cpu_03100</name>
</gene>
<protein>
    <recommendedName>
        <fullName evidence="4">Membrane fusion protein</fullName>
    </recommendedName>
</protein>
<sequence>MPTRKVVAFKRKKKSYKAVFFYSLLGVLIFFIFLNFGKNLLVQYLNPVGYLEWQVIEEGIKGEGYLFKKEVLVYAQASGIIKTKKTWSKVRKGDIVLEIEDTSNHALTKMKAPMNGIFVPVTDGLEFIGPDNLENINPEKIFQLYKPTVLGNEVVEGQPVGKIIDNLDTVILALPGVEKKGLFREGQDYQIKINDDLEVKAEFLRFSSGNALFSLPFYPDELLKLRKVKVFVNTSEKGGFLVPKSALRSIANKTYLYTLKNEEVVLTPVKIIKNFENNVLVEGEKESKDELLGKKYLIRPFLVRPGDKIYINT</sequence>
<keyword evidence="1" id="KW-0472">Membrane</keyword>
<evidence type="ECO:0000313" key="3">
    <source>
        <dbReference type="Proteomes" id="UP000187485"/>
    </source>
</evidence>
<feature type="transmembrane region" description="Helical" evidence="1">
    <location>
        <begin position="20"/>
        <end position="37"/>
    </location>
</feature>
<keyword evidence="1" id="KW-1133">Transmembrane helix</keyword>
<evidence type="ECO:0000313" key="2">
    <source>
        <dbReference type="EMBL" id="GAV21800.1"/>
    </source>
</evidence>
<organism evidence="2 3">
    <name type="scientific">Carboxydothermus pertinax</name>
    <dbReference type="NCBI Taxonomy" id="870242"/>
    <lineage>
        <taxon>Bacteria</taxon>
        <taxon>Bacillati</taxon>
        <taxon>Bacillota</taxon>
        <taxon>Clostridia</taxon>
        <taxon>Thermoanaerobacterales</taxon>
        <taxon>Thermoanaerobacteraceae</taxon>
        <taxon>Carboxydothermus</taxon>
    </lineage>
</organism>